<dbReference type="GO" id="GO:0004601">
    <property type="term" value="F:peroxidase activity"/>
    <property type="evidence" value="ECO:0007669"/>
    <property type="project" value="UniProtKB-KW"/>
</dbReference>
<dbReference type="GO" id="GO:0046872">
    <property type="term" value="F:metal ion binding"/>
    <property type="evidence" value="ECO:0007669"/>
    <property type="project" value="UniProtKB-KW"/>
</dbReference>
<evidence type="ECO:0000313" key="9">
    <source>
        <dbReference type="EMBL" id="KAK0639965.1"/>
    </source>
</evidence>
<dbReference type="Proteomes" id="UP001174936">
    <property type="component" value="Unassembled WGS sequence"/>
</dbReference>
<dbReference type="EMBL" id="JAULSV010000007">
    <property type="protein sequence ID" value="KAK0639965.1"/>
    <property type="molecule type" value="Genomic_DNA"/>
</dbReference>
<organism evidence="9 10">
    <name type="scientific">Cercophora newfieldiana</name>
    <dbReference type="NCBI Taxonomy" id="92897"/>
    <lineage>
        <taxon>Eukaryota</taxon>
        <taxon>Fungi</taxon>
        <taxon>Dikarya</taxon>
        <taxon>Ascomycota</taxon>
        <taxon>Pezizomycotina</taxon>
        <taxon>Sordariomycetes</taxon>
        <taxon>Sordariomycetidae</taxon>
        <taxon>Sordariales</taxon>
        <taxon>Lasiosphaeriaceae</taxon>
        <taxon>Cercophora</taxon>
    </lineage>
</organism>
<feature type="domain" description="Heme haloperoxidase family profile" evidence="8">
    <location>
        <begin position="6"/>
        <end position="259"/>
    </location>
</feature>
<evidence type="ECO:0000256" key="1">
    <source>
        <dbReference type="ARBA" id="ARBA00001970"/>
    </source>
</evidence>
<evidence type="ECO:0000256" key="5">
    <source>
        <dbReference type="ARBA" id="ARBA00023002"/>
    </source>
</evidence>
<comment type="cofactor">
    <cofactor evidence="1">
        <name>heme b</name>
        <dbReference type="ChEBI" id="CHEBI:60344"/>
    </cofactor>
</comment>
<evidence type="ECO:0000256" key="4">
    <source>
        <dbReference type="ARBA" id="ARBA00022723"/>
    </source>
</evidence>
<evidence type="ECO:0000256" key="3">
    <source>
        <dbReference type="ARBA" id="ARBA00022617"/>
    </source>
</evidence>
<keyword evidence="5" id="KW-0560">Oxidoreductase</keyword>
<keyword evidence="2" id="KW-0575">Peroxidase</keyword>
<evidence type="ECO:0000256" key="6">
    <source>
        <dbReference type="ARBA" id="ARBA00023004"/>
    </source>
</evidence>
<dbReference type="Gene3D" id="1.10.489.10">
    <property type="entry name" value="Chloroperoxidase-like"/>
    <property type="match status" value="1"/>
</dbReference>
<comment type="similarity">
    <text evidence="7">Belongs to the chloroperoxidase family.</text>
</comment>
<keyword evidence="4" id="KW-0479">Metal-binding</keyword>
<dbReference type="InterPro" id="IPR000028">
    <property type="entry name" value="Chloroperoxidase"/>
</dbReference>
<protein>
    <submittedName>
        <fullName evidence="9">Chloroperoxidase</fullName>
    </submittedName>
</protein>
<name>A0AA40CIT8_9PEZI</name>
<dbReference type="Pfam" id="PF01328">
    <property type="entry name" value="Peroxidase_2"/>
    <property type="match status" value="1"/>
</dbReference>
<dbReference type="PANTHER" id="PTHR33577">
    <property type="entry name" value="STERIGMATOCYSTIN BIOSYNTHESIS PEROXIDASE STCC-RELATED"/>
    <property type="match status" value="1"/>
</dbReference>
<accession>A0AA40CIT8</accession>
<keyword evidence="3" id="KW-0349">Heme</keyword>
<evidence type="ECO:0000256" key="7">
    <source>
        <dbReference type="ARBA" id="ARBA00025795"/>
    </source>
</evidence>
<dbReference type="AlphaFoldDB" id="A0AA40CIT8"/>
<reference evidence="9" key="1">
    <citation type="submission" date="2023-06" db="EMBL/GenBank/DDBJ databases">
        <title>Genome-scale phylogeny and comparative genomics of the fungal order Sordariales.</title>
        <authorList>
            <consortium name="Lawrence Berkeley National Laboratory"/>
            <person name="Hensen N."/>
            <person name="Bonometti L."/>
            <person name="Westerberg I."/>
            <person name="Brannstrom I.O."/>
            <person name="Guillou S."/>
            <person name="Cros-Aarteil S."/>
            <person name="Calhoun S."/>
            <person name="Haridas S."/>
            <person name="Kuo A."/>
            <person name="Mondo S."/>
            <person name="Pangilinan J."/>
            <person name="Riley R."/>
            <person name="Labutti K."/>
            <person name="Andreopoulos B."/>
            <person name="Lipzen A."/>
            <person name="Chen C."/>
            <person name="Yanf M."/>
            <person name="Daum C."/>
            <person name="Ng V."/>
            <person name="Clum A."/>
            <person name="Steindorff A."/>
            <person name="Ohm R."/>
            <person name="Martin F."/>
            <person name="Silar P."/>
            <person name="Natvig D."/>
            <person name="Lalanne C."/>
            <person name="Gautier V."/>
            <person name="Ament-Velasquez S.L."/>
            <person name="Kruys A."/>
            <person name="Hutchinson M.I."/>
            <person name="Powell A.J."/>
            <person name="Barry K."/>
            <person name="Miller A.N."/>
            <person name="Grigoriev I.V."/>
            <person name="Debuchy R."/>
            <person name="Gladieux P."/>
            <person name="Thoren M.H."/>
            <person name="Johannesson H."/>
        </authorList>
    </citation>
    <scope>NUCLEOTIDE SEQUENCE</scope>
    <source>
        <strain evidence="9">SMH2532-1</strain>
    </source>
</reference>
<evidence type="ECO:0000256" key="2">
    <source>
        <dbReference type="ARBA" id="ARBA00022559"/>
    </source>
</evidence>
<evidence type="ECO:0000313" key="10">
    <source>
        <dbReference type="Proteomes" id="UP001174936"/>
    </source>
</evidence>
<gene>
    <name evidence="9" type="ORF">B0T16DRAFT_423998</name>
</gene>
<sequence>MSSTVPQGAYLPPTPTDIRGPCPMLNTLANHGYLPRDGRNIQARDITTALHDFAGVSSFVNYLFAYPIFLVQRPDMETTATNNNKASIWATTLHYLRHPVALFTRFGMRRPSQTHPTTKSRCLNLDQLAFHHSIEHDISLTRRDRAQGDCCSPQRDLIAALLASSSDGGVTLTAKDLAGVRTRRIDQQREENPRAKYGPMQHSFACMEIALLLCVFGDGKSVRCDFVRAFFAEERLPLAEGWVARKGWWRRLGMVELGVTAGRVRKLVGKVEF</sequence>
<keyword evidence="10" id="KW-1185">Reference proteome</keyword>
<dbReference type="PROSITE" id="PS51405">
    <property type="entry name" value="HEME_HALOPEROXIDASE"/>
    <property type="match status" value="1"/>
</dbReference>
<dbReference type="PANTHER" id="PTHR33577:SF9">
    <property type="entry name" value="PEROXIDASE STCC"/>
    <property type="match status" value="1"/>
</dbReference>
<proteinExistence type="inferred from homology"/>
<comment type="caution">
    <text evidence="9">The sequence shown here is derived from an EMBL/GenBank/DDBJ whole genome shotgun (WGS) entry which is preliminary data.</text>
</comment>
<evidence type="ECO:0000259" key="8">
    <source>
        <dbReference type="PROSITE" id="PS51405"/>
    </source>
</evidence>
<dbReference type="InterPro" id="IPR036851">
    <property type="entry name" value="Chloroperoxidase-like_sf"/>
</dbReference>
<dbReference type="SUPFAM" id="SSF47571">
    <property type="entry name" value="Cloroperoxidase"/>
    <property type="match status" value="1"/>
</dbReference>
<keyword evidence="6" id="KW-0408">Iron</keyword>